<feature type="compositionally biased region" description="Basic and acidic residues" evidence="1">
    <location>
        <begin position="93"/>
        <end position="112"/>
    </location>
</feature>
<keyword evidence="5" id="KW-1185">Reference proteome</keyword>
<gene>
    <name evidence="4" type="ORF">RF679_09685</name>
</gene>
<feature type="compositionally biased region" description="Basic and acidic residues" evidence="1">
    <location>
        <begin position="77"/>
        <end position="86"/>
    </location>
</feature>
<accession>A0ABY9RCF4</accession>
<name>A0ABY9RCF4_9BURK</name>
<evidence type="ECO:0000313" key="4">
    <source>
        <dbReference type="EMBL" id="WMW78936.1"/>
    </source>
</evidence>
<dbReference type="EMBL" id="CP133720">
    <property type="protein sequence ID" value="WMW78936.1"/>
    <property type="molecule type" value="Genomic_DNA"/>
</dbReference>
<proteinExistence type="predicted"/>
<evidence type="ECO:0000256" key="1">
    <source>
        <dbReference type="SAM" id="MobiDB-lite"/>
    </source>
</evidence>
<dbReference type="RefSeq" id="WP_309480437.1">
    <property type="nucleotide sequence ID" value="NZ_CP133720.1"/>
</dbReference>
<dbReference type="Proteomes" id="UP001181355">
    <property type="component" value="Chromosome"/>
</dbReference>
<feature type="signal peptide" evidence="2">
    <location>
        <begin position="1"/>
        <end position="26"/>
    </location>
</feature>
<dbReference type="InterPro" id="IPR025392">
    <property type="entry name" value="DUF4124"/>
</dbReference>
<organism evidence="4 5">
    <name type="scientific">Undibacterium cyanobacteriorum</name>
    <dbReference type="NCBI Taxonomy" id="3073561"/>
    <lineage>
        <taxon>Bacteria</taxon>
        <taxon>Pseudomonadati</taxon>
        <taxon>Pseudomonadota</taxon>
        <taxon>Betaproteobacteria</taxon>
        <taxon>Burkholderiales</taxon>
        <taxon>Oxalobacteraceae</taxon>
        <taxon>Undibacterium</taxon>
    </lineage>
</organism>
<feature type="domain" description="DUF4124" evidence="3">
    <location>
        <begin position="16"/>
        <end position="58"/>
    </location>
</feature>
<sequence>MQTKSSIALVALVTSLSLVASSNAFAQYVWVNDKGIKQFSDVPPPKGTPKDRILKAPGVRNQVAEDKNANVSNADAGKNEIEKLQKPETLASKNEDYNKRKIAREESEKKAAQEQQANQEKQKNCGRAKAYQQSIESGMPILTRNQSGERVILDETQRSQELAEAKKILTDCK</sequence>
<evidence type="ECO:0000313" key="5">
    <source>
        <dbReference type="Proteomes" id="UP001181355"/>
    </source>
</evidence>
<protein>
    <submittedName>
        <fullName evidence="4">DUF4124 domain-containing protein</fullName>
    </submittedName>
</protein>
<evidence type="ECO:0000259" key="3">
    <source>
        <dbReference type="Pfam" id="PF13511"/>
    </source>
</evidence>
<feature type="chain" id="PRO_5046094915" evidence="2">
    <location>
        <begin position="27"/>
        <end position="173"/>
    </location>
</feature>
<reference evidence="4" key="1">
    <citation type="submission" date="2023-09" db="EMBL/GenBank/DDBJ databases">
        <title>Undibacterium sp. 20NA77.5 isolated from freshwater.</title>
        <authorList>
            <person name="Le V."/>
            <person name="Ko S.-R."/>
            <person name="Ahn C.-Y."/>
            <person name="Oh H.-M."/>
        </authorList>
    </citation>
    <scope>NUCLEOTIDE SEQUENCE</scope>
    <source>
        <strain evidence="4">20NA77.5</strain>
    </source>
</reference>
<dbReference type="Pfam" id="PF13511">
    <property type="entry name" value="DUF4124"/>
    <property type="match status" value="1"/>
</dbReference>
<keyword evidence="2" id="KW-0732">Signal</keyword>
<evidence type="ECO:0000256" key="2">
    <source>
        <dbReference type="SAM" id="SignalP"/>
    </source>
</evidence>
<feature type="region of interest" description="Disordered" evidence="1">
    <location>
        <begin position="60"/>
        <end position="152"/>
    </location>
</feature>